<evidence type="ECO:0000256" key="1">
    <source>
        <dbReference type="ARBA" id="ARBA00023015"/>
    </source>
</evidence>
<dbReference type="PROSITE" id="PS51078">
    <property type="entry name" value="ICLR_ED"/>
    <property type="match status" value="1"/>
</dbReference>
<dbReference type="Gene3D" id="1.10.10.10">
    <property type="entry name" value="Winged helix-like DNA-binding domain superfamily/Winged helix DNA-binding domain"/>
    <property type="match status" value="1"/>
</dbReference>
<evidence type="ECO:0000259" key="4">
    <source>
        <dbReference type="PROSITE" id="PS51077"/>
    </source>
</evidence>
<accession>A0A8G0ZUR2</accession>
<dbReference type="GO" id="GO:0003677">
    <property type="term" value="F:DNA binding"/>
    <property type="evidence" value="ECO:0007669"/>
    <property type="project" value="UniProtKB-KW"/>
</dbReference>
<dbReference type="RefSeq" id="WP_220661273.1">
    <property type="nucleotide sequence ID" value="NZ_CP069370.1"/>
</dbReference>
<dbReference type="AlphaFoldDB" id="A0A8G0ZUR2"/>
<reference evidence="6" key="1">
    <citation type="submission" date="2021-02" db="EMBL/GenBank/DDBJ databases">
        <title>Rhodobacter shimadae sp. nov., an aerobic anoxygenic phototrophic bacterium isolated from a hot spring.</title>
        <authorList>
            <person name="Muramatsu S."/>
            <person name="Haruta S."/>
            <person name="Hirose S."/>
            <person name="Hanada S."/>
        </authorList>
    </citation>
    <scope>NUCLEOTIDE SEQUENCE</scope>
    <source>
        <strain evidence="6">N10</strain>
    </source>
</reference>
<dbReference type="SUPFAM" id="SSF55781">
    <property type="entry name" value="GAF domain-like"/>
    <property type="match status" value="1"/>
</dbReference>
<organism evidence="6 7">
    <name type="scientific">Neotabrizicola shimadae</name>
    <dbReference type="NCBI Taxonomy" id="2807096"/>
    <lineage>
        <taxon>Bacteria</taxon>
        <taxon>Pseudomonadati</taxon>
        <taxon>Pseudomonadota</taxon>
        <taxon>Alphaproteobacteria</taxon>
        <taxon>Rhodobacterales</taxon>
        <taxon>Paracoccaceae</taxon>
        <taxon>Neotabrizicola</taxon>
    </lineage>
</organism>
<dbReference type="PANTHER" id="PTHR30136">
    <property type="entry name" value="HELIX-TURN-HELIX TRANSCRIPTIONAL REGULATOR, ICLR FAMILY"/>
    <property type="match status" value="1"/>
</dbReference>
<keyword evidence="1" id="KW-0805">Transcription regulation</keyword>
<dbReference type="InterPro" id="IPR029016">
    <property type="entry name" value="GAF-like_dom_sf"/>
</dbReference>
<dbReference type="InterPro" id="IPR036390">
    <property type="entry name" value="WH_DNA-bd_sf"/>
</dbReference>
<gene>
    <name evidence="6" type="ORF">JO391_15070</name>
</gene>
<name>A0A8G0ZUR2_9RHOB</name>
<dbReference type="Proteomes" id="UP000826300">
    <property type="component" value="Chromosome"/>
</dbReference>
<proteinExistence type="predicted"/>
<dbReference type="InterPro" id="IPR005471">
    <property type="entry name" value="Tscrpt_reg_IclR_N"/>
</dbReference>
<dbReference type="InterPro" id="IPR014757">
    <property type="entry name" value="Tscrpt_reg_IclR_C"/>
</dbReference>
<dbReference type="GO" id="GO:0045892">
    <property type="term" value="P:negative regulation of DNA-templated transcription"/>
    <property type="evidence" value="ECO:0007669"/>
    <property type="project" value="TreeGrafter"/>
</dbReference>
<keyword evidence="3" id="KW-0804">Transcription</keyword>
<evidence type="ECO:0000313" key="6">
    <source>
        <dbReference type="EMBL" id="QYZ69053.1"/>
    </source>
</evidence>
<feature type="domain" description="IclR-ED" evidence="5">
    <location>
        <begin position="80"/>
        <end position="256"/>
    </location>
</feature>
<dbReference type="Pfam" id="PF01614">
    <property type="entry name" value="IclR_C"/>
    <property type="match status" value="1"/>
</dbReference>
<keyword evidence="7" id="KW-1185">Reference proteome</keyword>
<dbReference type="SUPFAM" id="SSF46785">
    <property type="entry name" value="Winged helix' DNA-binding domain"/>
    <property type="match status" value="1"/>
</dbReference>
<sequence>MDQTEIERDRADSRNGIQVIARAAAVLRALKDAPAGLSLGQIAERVGLARSTVQRIVQALQDERLVIGSASGGGVRLGPELHALAGAARFNVVERCRPFLERLMEETGETVDLSVLRGGRMIFLDQVQGRHRLRAVSSVGEVFPLTVTANGRACLALLPDAEAKKLAEAEWARGTASGTWDALARQIAHARRTGLGEDAGEHTEGIAALGFAFTDLAGDLHAISVPVPTSRWPEMRDRVATALLALRTELTPIFES</sequence>
<evidence type="ECO:0000256" key="3">
    <source>
        <dbReference type="ARBA" id="ARBA00023163"/>
    </source>
</evidence>
<dbReference type="GO" id="GO:0003700">
    <property type="term" value="F:DNA-binding transcription factor activity"/>
    <property type="evidence" value="ECO:0007669"/>
    <property type="project" value="TreeGrafter"/>
</dbReference>
<dbReference type="InterPro" id="IPR036388">
    <property type="entry name" value="WH-like_DNA-bd_sf"/>
</dbReference>
<protein>
    <submittedName>
        <fullName evidence="6">IclR family transcriptional regulator</fullName>
    </submittedName>
</protein>
<dbReference type="InterPro" id="IPR050707">
    <property type="entry name" value="HTH_MetabolicPath_Reg"/>
</dbReference>
<dbReference type="PANTHER" id="PTHR30136:SF35">
    <property type="entry name" value="HTH-TYPE TRANSCRIPTIONAL REGULATOR RV1719"/>
    <property type="match status" value="1"/>
</dbReference>
<evidence type="ECO:0000259" key="5">
    <source>
        <dbReference type="PROSITE" id="PS51078"/>
    </source>
</evidence>
<dbReference type="Gene3D" id="3.30.450.40">
    <property type="match status" value="1"/>
</dbReference>
<keyword evidence="2" id="KW-0238">DNA-binding</keyword>
<dbReference type="PROSITE" id="PS51077">
    <property type="entry name" value="HTH_ICLR"/>
    <property type="match status" value="1"/>
</dbReference>
<dbReference type="SMART" id="SM00346">
    <property type="entry name" value="HTH_ICLR"/>
    <property type="match status" value="1"/>
</dbReference>
<evidence type="ECO:0000313" key="7">
    <source>
        <dbReference type="Proteomes" id="UP000826300"/>
    </source>
</evidence>
<evidence type="ECO:0000256" key="2">
    <source>
        <dbReference type="ARBA" id="ARBA00023125"/>
    </source>
</evidence>
<feature type="domain" description="HTH iclR-type" evidence="4">
    <location>
        <begin position="17"/>
        <end position="79"/>
    </location>
</feature>
<dbReference type="EMBL" id="CP069370">
    <property type="protein sequence ID" value="QYZ69053.1"/>
    <property type="molecule type" value="Genomic_DNA"/>
</dbReference>
<dbReference type="KEGG" id="nsm:JO391_15070"/>
<dbReference type="Pfam" id="PF09339">
    <property type="entry name" value="HTH_IclR"/>
    <property type="match status" value="1"/>
</dbReference>